<reference evidence="8" key="2">
    <citation type="journal article" date="2021" name="PeerJ">
        <title>Extensive microbial diversity within the chicken gut microbiome revealed by metagenomics and culture.</title>
        <authorList>
            <person name="Gilroy R."/>
            <person name="Ravi A."/>
            <person name="Getino M."/>
            <person name="Pursley I."/>
            <person name="Horton D.L."/>
            <person name="Alikhan N.F."/>
            <person name="Baker D."/>
            <person name="Gharbi K."/>
            <person name="Hall N."/>
            <person name="Watson M."/>
            <person name="Adriaenssens E.M."/>
            <person name="Foster-Nyarko E."/>
            <person name="Jarju S."/>
            <person name="Secka A."/>
            <person name="Antonio M."/>
            <person name="Oren A."/>
            <person name="Chaudhuri R.R."/>
            <person name="La Ragione R."/>
            <person name="Hildebrand F."/>
            <person name="Pallen M.J."/>
        </authorList>
    </citation>
    <scope>NUCLEOTIDE SEQUENCE</scope>
    <source>
        <strain evidence="8">ChiGjej3B3-5194</strain>
    </source>
</reference>
<dbReference type="Proteomes" id="UP000886742">
    <property type="component" value="Unassembled WGS sequence"/>
</dbReference>
<evidence type="ECO:0000256" key="6">
    <source>
        <dbReference type="ARBA" id="ARBA00035197"/>
    </source>
</evidence>
<dbReference type="Pfam" id="PF00861">
    <property type="entry name" value="Ribosomal_L18p"/>
    <property type="match status" value="1"/>
</dbReference>
<dbReference type="HAMAP" id="MF_01337_B">
    <property type="entry name" value="Ribosomal_uL18_B"/>
    <property type="match status" value="1"/>
</dbReference>
<dbReference type="Gene3D" id="3.30.420.100">
    <property type="match status" value="1"/>
</dbReference>
<dbReference type="GO" id="GO:0003735">
    <property type="term" value="F:structural constituent of ribosome"/>
    <property type="evidence" value="ECO:0007669"/>
    <property type="project" value="InterPro"/>
</dbReference>
<dbReference type="AlphaFoldDB" id="A0A9D1FFE3"/>
<comment type="function">
    <text evidence="7">This is one of the proteins that bind and probably mediate the attachment of the 5S RNA into the large ribosomal subunit, where it forms part of the central protuberance.</text>
</comment>
<dbReference type="NCBIfam" id="TIGR00060">
    <property type="entry name" value="L18_bact"/>
    <property type="match status" value="1"/>
</dbReference>
<reference evidence="8" key="1">
    <citation type="submission" date="2020-10" db="EMBL/GenBank/DDBJ databases">
        <authorList>
            <person name="Gilroy R."/>
        </authorList>
    </citation>
    <scope>NUCLEOTIDE SEQUENCE</scope>
    <source>
        <strain evidence="8">ChiGjej3B3-5194</strain>
    </source>
</reference>
<proteinExistence type="inferred from homology"/>
<keyword evidence="3 7" id="KW-0694">RNA-binding</keyword>
<keyword evidence="2 7" id="KW-0699">rRNA-binding</keyword>
<dbReference type="PANTHER" id="PTHR12899">
    <property type="entry name" value="39S RIBOSOMAL PROTEIN L18, MITOCHONDRIAL"/>
    <property type="match status" value="1"/>
</dbReference>
<gene>
    <name evidence="7 8" type="primary">rplR</name>
    <name evidence="8" type="ORF">IAD02_01940</name>
</gene>
<dbReference type="InterPro" id="IPR004389">
    <property type="entry name" value="Ribosomal_uL18_bac-type"/>
</dbReference>
<protein>
    <recommendedName>
        <fullName evidence="6 7">Large ribosomal subunit protein uL18</fullName>
    </recommendedName>
</protein>
<dbReference type="CDD" id="cd00432">
    <property type="entry name" value="Ribosomal_L18_L5e"/>
    <property type="match status" value="1"/>
</dbReference>
<accession>A0A9D1FFE3</accession>
<sequence>MLKHLSTEERRTLANRSALKRKNPGKIRLSVFRSGRHIEIQAIDDVKGHTVCAASSKEKDFKGKGWNIAGAEMVGKAFAERAVKAKIADNCYFDRGGYRYHGRIKALCEAIRAGGVRI</sequence>
<dbReference type="GO" id="GO:1990904">
    <property type="term" value="C:ribonucleoprotein complex"/>
    <property type="evidence" value="ECO:0007669"/>
    <property type="project" value="UniProtKB-KW"/>
</dbReference>
<dbReference type="GO" id="GO:0006412">
    <property type="term" value="P:translation"/>
    <property type="evidence" value="ECO:0007669"/>
    <property type="project" value="UniProtKB-UniRule"/>
</dbReference>
<evidence type="ECO:0000256" key="5">
    <source>
        <dbReference type="ARBA" id="ARBA00023274"/>
    </source>
</evidence>
<organism evidence="8 9">
    <name type="scientific">Candidatus Enterousia intestinigallinarum</name>
    <dbReference type="NCBI Taxonomy" id="2840790"/>
    <lineage>
        <taxon>Bacteria</taxon>
        <taxon>Pseudomonadati</taxon>
        <taxon>Pseudomonadota</taxon>
        <taxon>Alphaproteobacteria</taxon>
        <taxon>Candidatus Enterousia</taxon>
    </lineage>
</organism>
<dbReference type="InterPro" id="IPR057268">
    <property type="entry name" value="Ribosomal_L18"/>
</dbReference>
<evidence type="ECO:0000313" key="9">
    <source>
        <dbReference type="Proteomes" id="UP000886742"/>
    </source>
</evidence>
<evidence type="ECO:0000256" key="7">
    <source>
        <dbReference type="HAMAP-Rule" id="MF_01337"/>
    </source>
</evidence>
<dbReference type="EMBL" id="DVJI01000009">
    <property type="protein sequence ID" value="HIS70729.1"/>
    <property type="molecule type" value="Genomic_DNA"/>
</dbReference>
<dbReference type="PANTHER" id="PTHR12899:SF3">
    <property type="entry name" value="LARGE RIBOSOMAL SUBUNIT PROTEIN UL18M"/>
    <property type="match status" value="1"/>
</dbReference>
<dbReference type="GO" id="GO:0008097">
    <property type="term" value="F:5S rRNA binding"/>
    <property type="evidence" value="ECO:0007669"/>
    <property type="project" value="TreeGrafter"/>
</dbReference>
<comment type="similarity">
    <text evidence="1 7">Belongs to the universal ribosomal protein uL18 family.</text>
</comment>
<evidence type="ECO:0000313" key="8">
    <source>
        <dbReference type="EMBL" id="HIS70729.1"/>
    </source>
</evidence>
<evidence type="ECO:0000256" key="4">
    <source>
        <dbReference type="ARBA" id="ARBA00022980"/>
    </source>
</evidence>
<dbReference type="InterPro" id="IPR005484">
    <property type="entry name" value="Ribosomal_uL18_bac/plant/anim"/>
</dbReference>
<name>A0A9D1FFE3_9PROT</name>
<evidence type="ECO:0000256" key="1">
    <source>
        <dbReference type="ARBA" id="ARBA00007116"/>
    </source>
</evidence>
<evidence type="ECO:0000256" key="3">
    <source>
        <dbReference type="ARBA" id="ARBA00022884"/>
    </source>
</evidence>
<dbReference type="SUPFAM" id="SSF53137">
    <property type="entry name" value="Translational machinery components"/>
    <property type="match status" value="1"/>
</dbReference>
<comment type="caution">
    <text evidence="8">The sequence shown here is derived from an EMBL/GenBank/DDBJ whole genome shotgun (WGS) entry which is preliminary data.</text>
</comment>
<comment type="subunit">
    <text evidence="7">Part of the 50S ribosomal subunit; part of the 5S rRNA/L5/L18/L25 subcomplex. Contacts the 5S and 23S rRNAs.</text>
</comment>
<evidence type="ECO:0000256" key="2">
    <source>
        <dbReference type="ARBA" id="ARBA00022730"/>
    </source>
</evidence>
<keyword evidence="5 7" id="KW-0687">Ribonucleoprotein</keyword>
<dbReference type="GO" id="GO:0005737">
    <property type="term" value="C:cytoplasm"/>
    <property type="evidence" value="ECO:0007669"/>
    <property type="project" value="UniProtKB-ARBA"/>
</dbReference>
<keyword evidence="4 7" id="KW-0689">Ribosomal protein</keyword>
<dbReference type="GO" id="GO:0005840">
    <property type="term" value="C:ribosome"/>
    <property type="evidence" value="ECO:0007669"/>
    <property type="project" value="UniProtKB-KW"/>
</dbReference>